<dbReference type="InterPro" id="IPR000415">
    <property type="entry name" value="Nitroreductase-like"/>
</dbReference>
<dbReference type="PANTHER" id="PTHR43673:SF10">
    <property type="entry name" value="NADH DEHYDROGENASE_NAD(P)H NITROREDUCTASE XCC3605-RELATED"/>
    <property type="match status" value="1"/>
</dbReference>
<dbReference type="Pfam" id="PF00881">
    <property type="entry name" value="Nitroreductase"/>
    <property type="match status" value="1"/>
</dbReference>
<protein>
    <submittedName>
        <fullName evidence="4">Nitroreductase family protein</fullName>
    </submittedName>
</protein>
<reference evidence="4" key="1">
    <citation type="submission" date="2022-03" db="EMBL/GenBank/DDBJ databases">
        <authorList>
            <person name="Woo C.Y."/>
        </authorList>
    </citation>
    <scope>NUCLEOTIDE SEQUENCE</scope>
    <source>
        <strain evidence="4">CYS-02</strain>
    </source>
</reference>
<comment type="similarity">
    <text evidence="1">Belongs to the nitroreductase family.</text>
</comment>
<evidence type="ECO:0000313" key="4">
    <source>
        <dbReference type="EMBL" id="MCJ0764913.1"/>
    </source>
</evidence>
<dbReference type="Gene3D" id="3.40.109.10">
    <property type="entry name" value="NADH Oxidase"/>
    <property type="match status" value="1"/>
</dbReference>
<evidence type="ECO:0000259" key="3">
    <source>
        <dbReference type="Pfam" id="PF00881"/>
    </source>
</evidence>
<sequence length="197" mass="22084">MSNERIADVPVDGLFLDRWSPRAFDPAFELTEASLHPLFEAARWAPSAFNWQPWRFAFALRQEPRWTEFVDLLMPFNAMWAKNASALIFVASETHIKLPMAEALSPSHSHAFDTGAACALLALQARREGLYTHTLNGIHMDRIKTQLGVPSTQRVEAAMAIGKLGDRASLPERLQARETPSGRKPVAEFAVKARFQD</sequence>
<feature type="domain" description="Nitroreductase" evidence="3">
    <location>
        <begin position="17"/>
        <end position="163"/>
    </location>
</feature>
<dbReference type="GO" id="GO:0016491">
    <property type="term" value="F:oxidoreductase activity"/>
    <property type="evidence" value="ECO:0007669"/>
    <property type="project" value="UniProtKB-KW"/>
</dbReference>
<evidence type="ECO:0000256" key="2">
    <source>
        <dbReference type="ARBA" id="ARBA00023002"/>
    </source>
</evidence>
<dbReference type="InterPro" id="IPR029479">
    <property type="entry name" value="Nitroreductase"/>
</dbReference>
<accession>A0A9X2ANJ7</accession>
<proteinExistence type="inferred from homology"/>
<keyword evidence="2" id="KW-0560">Oxidoreductase</keyword>
<evidence type="ECO:0000313" key="5">
    <source>
        <dbReference type="Proteomes" id="UP001139447"/>
    </source>
</evidence>
<dbReference type="EMBL" id="JALGBI010000002">
    <property type="protein sequence ID" value="MCJ0764913.1"/>
    <property type="molecule type" value="Genomic_DNA"/>
</dbReference>
<dbReference type="Proteomes" id="UP001139447">
    <property type="component" value="Unassembled WGS sequence"/>
</dbReference>
<evidence type="ECO:0000256" key="1">
    <source>
        <dbReference type="ARBA" id="ARBA00007118"/>
    </source>
</evidence>
<keyword evidence="5" id="KW-1185">Reference proteome</keyword>
<dbReference type="RefSeq" id="WP_243307894.1">
    <property type="nucleotide sequence ID" value="NZ_JALGBI010000002.1"/>
</dbReference>
<gene>
    <name evidence="4" type="ORF">MMF98_16985</name>
</gene>
<organism evidence="4 5">
    <name type="scientific">Variovorax terrae</name>
    <dbReference type="NCBI Taxonomy" id="2923278"/>
    <lineage>
        <taxon>Bacteria</taxon>
        <taxon>Pseudomonadati</taxon>
        <taxon>Pseudomonadota</taxon>
        <taxon>Betaproteobacteria</taxon>
        <taxon>Burkholderiales</taxon>
        <taxon>Comamonadaceae</taxon>
        <taxon>Variovorax</taxon>
    </lineage>
</organism>
<dbReference type="AlphaFoldDB" id="A0A9X2ANJ7"/>
<name>A0A9X2ANJ7_9BURK</name>
<dbReference type="PANTHER" id="PTHR43673">
    <property type="entry name" value="NAD(P)H NITROREDUCTASE YDGI-RELATED"/>
    <property type="match status" value="1"/>
</dbReference>
<comment type="caution">
    <text evidence="4">The sequence shown here is derived from an EMBL/GenBank/DDBJ whole genome shotgun (WGS) entry which is preliminary data.</text>
</comment>
<dbReference type="SUPFAM" id="SSF55469">
    <property type="entry name" value="FMN-dependent nitroreductase-like"/>
    <property type="match status" value="1"/>
</dbReference>
<dbReference type="CDD" id="cd02138">
    <property type="entry name" value="TdsD-like"/>
    <property type="match status" value="1"/>
</dbReference>